<proteinExistence type="predicted"/>
<name>A0A0E9QHG0_ANGAN</name>
<dbReference type="AlphaFoldDB" id="A0A0E9QHG0"/>
<organism evidence="1">
    <name type="scientific">Anguilla anguilla</name>
    <name type="common">European freshwater eel</name>
    <name type="synonym">Muraena anguilla</name>
    <dbReference type="NCBI Taxonomy" id="7936"/>
    <lineage>
        <taxon>Eukaryota</taxon>
        <taxon>Metazoa</taxon>
        <taxon>Chordata</taxon>
        <taxon>Craniata</taxon>
        <taxon>Vertebrata</taxon>
        <taxon>Euteleostomi</taxon>
        <taxon>Actinopterygii</taxon>
        <taxon>Neopterygii</taxon>
        <taxon>Teleostei</taxon>
        <taxon>Anguilliformes</taxon>
        <taxon>Anguillidae</taxon>
        <taxon>Anguilla</taxon>
    </lineage>
</organism>
<sequence>MNTSALSLCEREILWNHCTVGAVWSRCSF</sequence>
<accession>A0A0E9QHG0</accession>
<dbReference type="EMBL" id="GBXM01092650">
    <property type="protein sequence ID" value="JAH15927.1"/>
    <property type="molecule type" value="Transcribed_RNA"/>
</dbReference>
<evidence type="ECO:0000313" key="1">
    <source>
        <dbReference type="EMBL" id="JAH15927.1"/>
    </source>
</evidence>
<protein>
    <submittedName>
        <fullName evidence="1">Uncharacterized protein</fullName>
    </submittedName>
</protein>
<reference evidence="1" key="1">
    <citation type="submission" date="2014-11" db="EMBL/GenBank/DDBJ databases">
        <authorList>
            <person name="Amaro Gonzalez C."/>
        </authorList>
    </citation>
    <scope>NUCLEOTIDE SEQUENCE</scope>
</reference>
<reference evidence="1" key="2">
    <citation type="journal article" date="2015" name="Fish Shellfish Immunol.">
        <title>Early steps in the European eel (Anguilla anguilla)-Vibrio vulnificus interaction in the gills: Role of the RtxA13 toxin.</title>
        <authorList>
            <person name="Callol A."/>
            <person name="Pajuelo D."/>
            <person name="Ebbesson L."/>
            <person name="Teles M."/>
            <person name="MacKenzie S."/>
            <person name="Amaro C."/>
        </authorList>
    </citation>
    <scope>NUCLEOTIDE SEQUENCE</scope>
</reference>